<organism evidence="8 10">
    <name type="scientific">Clostridium symbiosum</name>
    <name type="common">Bacteroides symbiosus</name>
    <dbReference type="NCBI Taxonomy" id="1512"/>
    <lineage>
        <taxon>Bacteria</taxon>
        <taxon>Bacillati</taxon>
        <taxon>Bacillota</taxon>
        <taxon>Clostridia</taxon>
        <taxon>Lachnospirales</taxon>
        <taxon>Lachnospiraceae</taxon>
        <taxon>Otoolea</taxon>
    </lineage>
</organism>
<dbReference type="GO" id="GO:0009376">
    <property type="term" value="C:HslUV protease complex"/>
    <property type="evidence" value="ECO:0007669"/>
    <property type="project" value="TreeGrafter"/>
</dbReference>
<comment type="caution">
    <text evidence="8">The sequence shown here is derived from an EMBL/GenBank/DDBJ whole genome shotgun (WGS) entry which is preliminary data.</text>
</comment>
<keyword evidence="2" id="KW-0862">Zinc</keyword>
<evidence type="ECO:0000256" key="3">
    <source>
        <dbReference type="ARBA" id="ARBA00022840"/>
    </source>
</evidence>
<evidence type="ECO:0000256" key="2">
    <source>
        <dbReference type="ARBA" id="ARBA00022833"/>
    </source>
</evidence>
<dbReference type="InterPro" id="IPR003593">
    <property type="entry name" value="AAA+_ATPase"/>
</dbReference>
<dbReference type="GO" id="GO:0005524">
    <property type="term" value="F:ATP binding"/>
    <property type="evidence" value="ECO:0007669"/>
    <property type="project" value="UniProtKB-KW"/>
</dbReference>
<name>A0AAW5EZI3_CLOSY</name>
<dbReference type="Pfam" id="PF07724">
    <property type="entry name" value="AAA_2"/>
    <property type="match status" value="1"/>
</dbReference>
<dbReference type="GO" id="GO:0016887">
    <property type="term" value="F:ATP hydrolysis activity"/>
    <property type="evidence" value="ECO:0007669"/>
    <property type="project" value="InterPro"/>
</dbReference>
<dbReference type="Pfam" id="PF10431">
    <property type="entry name" value="ClpB_D2-small"/>
    <property type="match status" value="1"/>
</dbReference>
<evidence type="ECO:0000313" key="8">
    <source>
        <dbReference type="EMBL" id="MCK0084700.1"/>
    </source>
</evidence>
<evidence type="ECO:0000259" key="7">
    <source>
        <dbReference type="SMART" id="SM01086"/>
    </source>
</evidence>
<sequence length="473" mass="52979">MTSEGGEQKPDGAAPKSDGDDDYEKICYVCRRPESKAGTMITMPGGMNFCHDCMQKAFDSVTQSGLDFSKLQNMPYMNMNLSDFPNLENMNLEIPKKNKVKKKKEKEEEKKQQEFSIRDIPAPHVIKSRLDEYVIGQEKAKKVISVAVYNHYKRVLLQNGGQDENQEEKVQIEKSNILMIGPTGSGKTYLVKTLARLLDVPLAIADATSLTEAGYIGDDIESVVSKLLSAADNDVEKAEHGIIFIDEIDKIAKKKNITNRDVSGESVQQELLKLLEGSQVEVPVGSNQKNALTPMTTVDTNHILFICGGAFPDLEDIVRERLTKSTTMGFMGELRDKYESDPDILTKVTTEDLRTFGMIPEFLGRLPIVVTLQALTKELMVKVLREPKNAILKQYVKLLELDEVKLVFEDEALEWIAEEAIKKETGARALRAIIEEFMLDIMYEIPKDSNIGSVVITRAYLEKSGGPMIEMRG</sequence>
<evidence type="ECO:0000313" key="9">
    <source>
        <dbReference type="EMBL" id="MDB2001922.1"/>
    </source>
</evidence>
<keyword evidence="3 8" id="KW-0067">ATP-binding</keyword>
<accession>A0AAW5EZI3</accession>
<dbReference type="GO" id="GO:0140662">
    <property type="term" value="F:ATP-dependent protein folding chaperone"/>
    <property type="evidence" value="ECO:0007669"/>
    <property type="project" value="InterPro"/>
</dbReference>
<dbReference type="InterPro" id="IPR027417">
    <property type="entry name" value="P-loop_NTPase"/>
</dbReference>
<keyword evidence="8" id="KW-0378">Hydrolase</keyword>
<dbReference type="AlphaFoldDB" id="A0AAW5EZI3"/>
<evidence type="ECO:0000256" key="5">
    <source>
        <dbReference type="SAM" id="MobiDB-lite"/>
    </source>
</evidence>
<dbReference type="SMART" id="SM01086">
    <property type="entry name" value="ClpB_D2-small"/>
    <property type="match status" value="1"/>
</dbReference>
<dbReference type="Gene3D" id="3.40.50.300">
    <property type="entry name" value="P-loop containing nucleotide triphosphate hydrolases"/>
    <property type="match status" value="1"/>
</dbReference>
<dbReference type="NCBIfam" id="TIGR00382">
    <property type="entry name" value="clpX"/>
    <property type="match status" value="1"/>
</dbReference>
<keyword evidence="4" id="KW-0143">Chaperone</keyword>
<evidence type="ECO:0000259" key="6">
    <source>
        <dbReference type="SMART" id="SM00382"/>
    </source>
</evidence>
<dbReference type="NCBIfam" id="NF003745">
    <property type="entry name" value="PRK05342.1"/>
    <property type="match status" value="1"/>
</dbReference>
<reference evidence="9" key="2">
    <citation type="submission" date="2023-01" db="EMBL/GenBank/DDBJ databases">
        <title>Human gut microbiome strain richness.</title>
        <authorList>
            <person name="Chen-Liaw A."/>
        </authorList>
    </citation>
    <scope>NUCLEOTIDE SEQUENCE</scope>
    <source>
        <strain evidence="9">B1_m1001713B170214d0_201011</strain>
    </source>
</reference>
<dbReference type="Proteomes" id="UP001203136">
    <property type="component" value="Unassembled WGS sequence"/>
</dbReference>
<dbReference type="SMART" id="SM00382">
    <property type="entry name" value="AAA"/>
    <property type="match status" value="1"/>
</dbReference>
<dbReference type="InterPro" id="IPR050052">
    <property type="entry name" value="ATP-dep_Clp_protease_ClpX"/>
</dbReference>
<evidence type="ECO:0000256" key="1">
    <source>
        <dbReference type="ARBA" id="ARBA00022741"/>
    </source>
</evidence>
<dbReference type="EMBL" id="JAINVB010000001">
    <property type="protein sequence ID" value="MCK0084700.1"/>
    <property type="molecule type" value="Genomic_DNA"/>
</dbReference>
<feature type="domain" description="Clp ATPase C-terminal" evidence="7">
    <location>
        <begin position="375"/>
        <end position="469"/>
    </location>
</feature>
<protein>
    <submittedName>
        <fullName evidence="8">ATP-dependent Clp protease ATP-binding subunit ClpX</fullName>
    </submittedName>
</protein>
<dbReference type="GO" id="GO:0051301">
    <property type="term" value="P:cell division"/>
    <property type="evidence" value="ECO:0007669"/>
    <property type="project" value="TreeGrafter"/>
</dbReference>
<dbReference type="GO" id="GO:0008233">
    <property type="term" value="F:peptidase activity"/>
    <property type="evidence" value="ECO:0007669"/>
    <property type="project" value="UniProtKB-KW"/>
</dbReference>
<reference evidence="8" key="1">
    <citation type="journal article" date="2022" name="Cell Host Microbe">
        <title>Colonization of the live biotherapeutic product VE303 and modulation of the microbiota and metabolites in healthy volunteers.</title>
        <authorList>
            <person name="Dsouza M."/>
            <person name="Menon R."/>
            <person name="Crossette E."/>
            <person name="Bhattarai S.K."/>
            <person name="Schneider J."/>
            <person name="Kim Y.G."/>
            <person name="Reddy S."/>
            <person name="Caballero S."/>
            <person name="Felix C."/>
            <person name="Cornacchione L."/>
            <person name="Hendrickson J."/>
            <person name="Watson A.R."/>
            <person name="Minot S.S."/>
            <person name="Greenfield N."/>
            <person name="Schopf L."/>
            <person name="Szabady R."/>
            <person name="Patarroyo J."/>
            <person name="Smith W."/>
            <person name="Harrison P."/>
            <person name="Kuijper E.J."/>
            <person name="Kelly C.P."/>
            <person name="Olle B."/>
            <person name="Bobilev D."/>
            <person name="Silber J.L."/>
            <person name="Bucci V."/>
            <person name="Roberts B."/>
            <person name="Faith J."/>
            <person name="Norman J.M."/>
        </authorList>
    </citation>
    <scope>NUCLEOTIDE SEQUENCE</scope>
    <source>
        <strain evidence="8">VE303-04</strain>
    </source>
</reference>
<evidence type="ECO:0000256" key="4">
    <source>
        <dbReference type="ARBA" id="ARBA00023186"/>
    </source>
</evidence>
<dbReference type="Gene3D" id="1.10.8.60">
    <property type="match status" value="1"/>
</dbReference>
<dbReference type="GO" id="GO:0051082">
    <property type="term" value="F:unfolded protein binding"/>
    <property type="evidence" value="ECO:0007669"/>
    <property type="project" value="InterPro"/>
</dbReference>
<feature type="domain" description="AAA+ ATPase" evidence="6">
    <location>
        <begin position="173"/>
        <end position="332"/>
    </location>
</feature>
<gene>
    <name evidence="8" type="primary">clpX</name>
    <name evidence="8" type="ORF">K5I21_02160</name>
    <name evidence="9" type="ORF">PM006_17130</name>
</gene>
<dbReference type="GO" id="GO:0051603">
    <property type="term" value="P:proteolysis involved in protein catabolic process"/>
    <property type="evidence" value="ECO:0007669"/>
    <property type="project" value="TreeGrafter"/>
</dbReference>
<dbReference type="InterPro" id="IPR019489">
    <property type="entry name" value="Clp_ATPase_C"/>
</dbReference>
<dbReference type="PANTHER" id="PTHR48102:SF7">
    <property type="entry name" value="ATP-DEPENDENT CLP PROTEASE ATP-BINDING SUBUNIT CLPX-LIKE, MITOCHONDRIAL"/>
    <property type="match status" value="1"/>
</dbReference>
<feature type="region of interest" description="Disordered" evidence="5">
    <location>
        <begin position="96"/>
        <end position="115"/>
    </location>
</feature>
<dbReference type="PANTHER" id="PTHR48102">
    <property type="entry name" value="ATP-DEPENDENT CLP PROTEASE ATP-BINDING SUBUNIT CLPX-LIKE, MITOCHONDRIAL-RELATED"/>
    <property type="match status" value="1"/>
</dbReference>
<feature type="region of interest" description="Disordered" evidence="5">
    <location>
        <begin position="1"/>
        <end position="22"/>
    </location>
</feature>
<keyword evidence="1" id="KW-0547">Nucleotide-binding</keyword>
<dbReference type="Proteomes" id="UP001300871">
    <property type="component" value="Unassembled WGS sequence"/>
</dbReference>
<proteinExistence type="predicted"/>
<dbReference type="InterPro" id="IPR003959">
    <property type="entry name" value="ATPase_AAA_core"/>
</dbReference>
<keyword evidence="8" id="KW-0645">Protease</keyword>
<dbReference type="FunFam" id="1.10.8.60:FF:000002">
    <property type="entry name" value="ATP-dependent Clp protease ATP-binding subunit ClpX"/>
    <property type="match status" value="1"/>
</dbReference>
<dbReference type="EMBL" id="JAQLGM010000051">
    <property type="protein sequence ID" value="MDB2001922.1"/>
    <property type="molecule type" value="Genomic_DNA"/>
</dbReference>
<dbReference type="InterPro" id="IPR004487">
    <property type="entry name" value="Clp_protease_ATP-bd_su_ClpX"/>
</dbReference>
<feature type="compositionally biased region" description="Basic and acidic residues" evidence="5">
    <location>
        <begin position="105"/>
        <end position="115"/>
    </location>
</feature>
<feature type="compositionally biased region" description="Basic and acidic residues" evidence="5">
    <location>
        <begin position="1"/>
        <end position="10"/>
    </location>
</feature>
<dbReference type="SUPFAM" id="SSF52540">
    <property type="entry name" value="P-loop containing nucleoside triphosphate hydrolases"/>
    <property type="match status" value="1"/>
</dbReference>
<evidence type="ECO:0000313" key="10">
    <source>
        <dbReference type="Proteomes" id="UP001203136"/>
    </source>
</evidence>